<evidence type="ECO:0000256" key="8">
    <source>
        <dbReference type="ARBA" id="ARBA00024195"/>
    </source>
</evidence>
<feature type="signal peptide" evidence="9">
    <location>
        <begin position="1"/>
        <end position="24"/>
    </location>
</feature>
<keyword evidence="4 9" id="KW-0732">Signal</keyword>
<dbReference type="STRING" id="69004.A0A182Q1X5"/>
<keyword evidence="5" id="KW-0391">Immunity</keyword>
<evidence type="ECO:0000313" key="11">
    <source>
        <dbReference type="EnsemblMetazoa" id="AFAF001473-PA"/>
    </source>
</evidence>
<dbReference type="PANTHER" id="PTHR24256">
    <property type="entry name" value="TRYPTASE-RELATED"/>
    <property type="match status" value="1"/>
</dbReference>
<dbReference type="Pfam" id="PF00089">
    <property type="entry name" value="Trypsin"/>
    <property type="match status" value="1"/>
</dbReference>
<reference evidence="11" key="2">
    <citation type="submission" date="2020-05" db="UniProtKB">
        <authorList>
            <consortium name="EnsemblMetazoa"/>
        </authorList>
    </citation>
    <scope>IDENTIFICATION</scope>
    <source>
        <strain evidence="11">FAR1</strain>
    </source>
</reference>
<feature type="chain" id="PRO_5008132243" description="Peptidase S1 domain-containing protein" evidence="9">
    <location>
        <begin position="25"/>
        <end position="353"/>
    </location>
</feature>
<proteinExistence type="inferred from homology"/>
<sequence length="353" mass="39650">MQPTTVILCCVVLLMAVCCQDTAAQFVQCRGAEACVNIEDCPTFGPHYHEPAKWTDALRQEFRKRVCKRERINGGNAYKVCCQPANDGRKRGLELLDLESCGPYTEDRIAFGQDARLFQFPWMALLMTRDNRFPCGGTLIAERYVLSAAHCVLERIVKVRLGEFDISKPIDCDKRGELCAEAPQDIPVEKTISHEDYSRRYKVNDIALFRLARNAELNDNVAPICLPVNAAMSTKQPVYFVAGWGTTEKDITSDRLLFTKLSLVPNAECKERLKPHEQDIQLYDTQMCAMGTNLTDNCTGDSGGPLKTISINARYVQYGVVSYGLRSCGRLSAPGVYARVESYVPWILQHLEE</sequence>
<name>A0A182Q1X5_9DIPT</name>
<evidence type="ECO:0000256" key="4">
    <source>
        <dbReference type="ARBA" id="ARBA00022729"/>
    </source>
</evidence>
<evidence type="ECO:0000256" key="1">
    <source>
        <dbReference type="ARBA" id="ARBA00004613"/>
    </source>
</evidence>
<comment type="subcellular location">
    <subcellularLocation>
        <location evidence="1">Secreted</location>
    </subcellularLocation>
</comment>
<dbReference type="InterPro" id="IPR018114">
    <property type="entry name" value="TRYPSIN_HIS"/>
</dbReference>
<dbReference type="SUPFAM" id="SSF50494">
    <property type="entry name" value="Trypsin-like serine proteases"/>
    <property type="match status" value="1"/>
</dbReference>
<keyword evidence="6" id="KW-1015">Disulfide bond</keyword>
<evidence type="ECO:0000256" key="5">
    <source>
        <dbReference type="ARBA" id="ARBA00022859"/>
    </source>
</evidence>
<evidence type="ECO:0000256" key="9">
    <source>
        <dbReference type="SAM" id="SignalP"/>
    </source>
</evidence>
<evidence type="ECO:0000259" key="10">
    <source>
        <dbReference type="PROSITE" id="PS50240"/>
    </source>
</evidence>
<dbReference type="FunFam" id="2.40.10.10:FF:000028">
    <property type="entry name" value="Serine protease easter"/>
    <property type="match status" value="1"/>
</dbReference>
<dbReference type="GO" id="GO:0006508">
    <property type="term" value="P:proteolysis"/>
    <property type="evidence" value="ECO:0007669"/>
    <property type="project" value="InterPro"/>
</dbReference>
<dbReference type="GO" id="GO:0045087">
    <property type="term" value="P:innate immune response"/>
    <property type="evidence" value="ECO:0007669"/>
    <property type="project" value="UniProtKB-KW"/>
</dbReference>
<dbReference type="EMBL" id="AXCN02000825">
    <property type="status" value="NOT_ANNOTATED_CDS"/>
    <property type="molecule type" value="Genomic_DNA"/>
</dbReference>
<keyword evidence="12" id="KW-1185">Reference proteome</keyword>
<dbReference type="CDD" id="cd00190">
    <property type="entry name" value="Tryp_SPc"/>
    <property type="match status" value="1"/>
</dbReference>
<dbReference type="GO" id="GO:0005576">
    <property type="term" value="C:extracellular region"/>
    <property type="evidence" value="ECO:0007669"/>
    <property type="project" value="UniProtKB-SubCell"/>
</dbReference>
<dbReference type="PRINTS" id="PR00722">
    <property type="entry name" value="CHYMOTRYPSIN"/>
</dbReference>
<dbReference type="PROSITE" id="PS50240">
    <property type="entry name" value="TRYPSIN_DOM"/>
    <property type="match status" value="1"/>
</dbReference>
<dbReference type="VEuPathDB" id="VectorBase:AFAF001473"/>
<dbReference type="EnsemblMetazoa" id="AFAF001473-RA">
    <property type="protein sequence ID" value="AFAF001473-PA"/>
    <property type="gene ID" value="AFAF001473"/>
</dbReference>
<evidence type="ECO:0000313" key="12">
    <source>
        <dbReference type="Proteomes" id="UP000075886"/>
    </source>
</evidence>
<keyword evidence="3" id="KW-0399">Innate immunity</keyword>
<feature type="domain" description="Peptidase S1" evidence="10">
    <location>
        <begin position="109"/>
        <end position="352"/>
    </location>
</feature>
<dbReference type="Gene3D" id="2.40.10.10">
    <property type="entry name" value="Trypsin-like serine proteases"/>
    <property type="match status" value="2"/>
</dbReference>
<dbReference type="InterPro" id="IPR051487">
    <property type="entry name" value="Ser/Thr_Proteases_Immune/Dev"/>
</dbReference>
<comment type="similarity">
    <text evidence="8">Belongs to the peptidase S1 family. CLIP subfamily.</text>
</comment>
<evidence type="ECO:0000256" key="3">
    <source>
        <dbReference type="ARBA" id="ARBA00022588"/>
    </source>
</evidence>
<evidence type="ECO:0000256" key="7">
    <source>
        <dbReference type="ARBA" id="ARBA00023180"/>
    </source>
</evidence>
<dbReference type="GO" id="GO:0004252">
    <property type="term" value="F:serine-type endopeptidase activity"/>
    <property type="evidence" value="ECO:0007669"/>
    <property type="project" value="InterPro"/>
</dbReference>
<keyword evidence="7" id="KW-0325">Glycoprotein</keyword>
<dbReference type="AlphaFoldDB" id="A0A182Q1X5"/>
<evidence type="ECO:0000256" key="2">
    <source>
        <dbReference type="ARBA" id="ARBA00022525"/>
    </source>
</evidence>
<evidence type="ECO:0000256" key="6">
    <source>
        <dbReference type="ARBA" id="ARBA00023157"/>
    </source>
</evidence>
<dbReference type="SMART" id="SM00020">
    <property type="entry name" value="Tryp_SPc"/>
    <property type="match status" value="1"/>
</dbReference>
<reference evidence="12" key="1">
    <citation type="submission" date="2014-01" db="EMBL/GenBank/DDBJ databases">
        <title>The Genome Sequence of Anopheles farauti FAR1 (V2).</title>
        <authorList>
            <consortium name="The Broad Institute Genomics Platform"/>
            <person name="Neafsey D.E."/>
            <person name="Besansky N."/>
            <person name="Howell P."/>
            <person name="Walton C."/>
            <person name="Young S.K."/>
            <person name="Zeng Q."/>
            <person name="Gargeya S."/>
            <person name="Fitzgerald M."/>
            <person name="Haas B."/>
            <person name="Abouelleil A."/>
            <person name="Allen A.W."/>
            <person name="Alvarado L."/>
            <person name="Arachchi H.M."/>
            <person name="Berlin A.M."/>
            <person name="Chapman S.B."/>
            <person name="Gainer-Dewar J."/>
            <person name="Goldberg J."/>
            <person name="Griggs A."/>
            <person name="Gujja S."/>
            <person name="Hansen M."/>
            <person name="Howarth C."/>
            <person name="Imamovic A."/>
            <person name="Ireland A."/>
            <person name="Larimer J."/>
            <person name="McCowan C."/>
            <person name="Murphy C."/>
            <person name="Pearson M."/>
            <person name="Poon T.W."/>
            <person name="Priest M."/>
            <person name="Roberts A."/>
            <person name="Saif S."/>
            <person name="Shea T."/>
            <person name="Sisk P."/>
            <person name="Sykes S."/>
            <person name="Wortman J."/>
            <person name="Nusbaum C."/>
            <person name="Birren B."/>
        </authorList>
    </citation>
    <scope>NUCLEOTIDE SEQUENCE [LARGE SCALE GENOMIC DNA]</scope>
    <source>
        <strain evidence="12">FAR1</strain>
    </source>
</reference>
<protein>
    <recommendedName>
        <fullName evidence="10">Peptidase S1 domain-containing protein</fullName>
    </recommendedName>
</protein>
<dbReference type="InterPro" id="IPR001254">
    <property type="entry name" value="Trypsin_dom"/>
</dbReference>
<dbReference type="InterPro" id="IPR001314">
    <property type="entry name" value="Peptidase_S1A"/>
</dbReference>
<keyword evidence="2" id="KW-0964">Secreted</keyword>
<dbReference type="PROSITE" id="PS00134">
    <property type="entry name" value="TRYPSIN_HIS"/>
    <property type="match status" value="1"/>
</dbReference>
<dbReference type="InterPro" id="IPR043504">
    <property type="entry name" value="Peptidase_S1_PA_chymotrypsin"/>
</dbReference>
<accession>A0A182Q1X5</accession>
<dbReference type="InterPro" id="IPR009003">
    <property type="entry name" value="Peptidase_S1_PA"/>
</dbReference>
<organism evidence="11 12">
    <name type="scientific">Anopheles farauti</name>
    <dbReference type="NCBI Taxonomy" id="69004"/>
    <lineage>
        <taxon>Eukaryota</taxon>
        <taxon>Metazoa</taxon>
        <taxon>Ecdysozoa</taxon>
        <taxon>Arthropoda</taxon>
        <taxon>Hexapoda</taxon>
        <taxon>Insecta</taxon>
        <taxon>Pterygota</taxon>
        <taxon>Neoptera</taxon>
        <taxon>Endopterygota</taxon>
        <taxon>Diptera</taxon>
        <taxon>Nematocera</taxon>
        <taxon>Culicoidea</taxon>
        <taxon>Culicidae</taxon>
        <taxon>Anophelinae</taxon>
        <taxon>Anopheles</taxon>
    </lineage>
</organism>
<dbReference type="Proteomes" id="UP000075886">
    <property type="component" value="Unassembled WGS sequence"/>
</dbReference>